<dbReference type="NCBIfam" id="TIGR01694">
    <property type="entry name" value="MTAP"/>
    <property type="match status" value="1"/>
</dbReference>
<accession>A0A7C4EKH0</accession>
<name>A0A7C4EKH0_9BACT</name>
<keyword evidence="3 4" id="KW-0660">Purine salvage</keyword>
<dbReference type="Pfam" id="PF01048">
    <property type="entry name" value="PNP_UDP_1"/>
    <property type="match status" value="1"/>
</dbReference>
<evidence type="ECO:0000256" key="2">
    <source>
        <dbReference type="ARBA" id="ARBA00022679"/>
    </source>
</evidence>
<dbReference type="GO" id="GO:0017061">
    <property type="term" value="F:S-methyl-5-thioadenosine phosphorylase activity"/>
    <property type="evidence" value="ECO:0007669"/>
    <property type="project" value="InterPro"/>
</dbReference>
<feature type="site" description="Important for substrate specificity" evidence="4">
    <location>
        <position position="226"/>
    </location>
</feature>
<comment type="pathway">
    <text evidence="4">Purine metabolism; purine nucleoside salvage.</text>
</comment>
<feature type="site" description="Important for substrate specificity" evidence="4">
    <location>
        <position position="172"/>
    </location>
</feature>
<feature type="binding site" evidence="4">
    <location>
        <position position="190"/>
    </location>
    <ligand>
        <name>substrate</name>
    </ligand>
</feature>
<organism evidence="6">
    <name type="scientific">Thermodesulfovibrio aggregans</name>
    <dbReference type="NCBI Taxonomy" id="86166"/>
    <lineage>
        <taxon>Bacteria</taxon>
        <taxon>Pseudomonadati</taxon>
        <taxon>Nitrospirota</taxon>
        <taxon>Thermodesulfovibrionia</taxon>
        <taxon>Thermodesulfovibrionales</taxon>
        <taxon>Thermodesulfovibrionaceae</taxon>
        <taxon>Thermodesulfovibrio</taxon>
    </lineage>
</organism>
<evidence type="ECO:0000313" key="6">
    <source>
        <dbReference type="EMBL" id="HGG99559.1"/>
    </source>
</evidence>
<keyword evidence="2 4" id="KW-0808">Transferase</keyword>
<comment type="subunit">
    <text evidence="4">Homotrimer.</text>
</comment>
<dbReference type="AlphaFoldDB" id="A0A7C4EKH0"/>
<evidence type="ECO:0000256" key="3">
    <source>
        <dbReference type="ARBA" id="ARBA00022726"/>
    </source>
</evidence>
<dbReference type="InterPro" id="IPR010044">
    <property type="entry name" value="MTAP"/>
</dbReference>
<dbReference type="FunFam" id="3.40.50.1580:FF:000012">
    <property type="entry name" value="Probable 6-oxopurine nucleoside phosphorylase"/>
    <property type="match status" value="1"/>
</dbReference>
<reference evidence="6" key="1">
    <citation type="journal article" date="2020" name="mSystems">
        <title>Genome- and Community-Level Interaction Insights into Carbon Utilization and Element Cycling Functions of Hydrothermarchaeota in Hydrothermal Sediment.</title>
        <authorList>
            <person name="Zhou Z."/>
            <person name="Liu Y."/>
            <person name="Xu W."/>
            <person name="Pan J."/>
            <person name="Luo Z.H."/>
            <person name="Li M."/>
        </authorList>
    </citation>
    <scope>NUCLEOTIDE SEQUENCE [LARGE SCALE GENOMIC DNA]</scope>
    <source>
        <strain evidence="6">SpSt-788</strain>
    </source>
</reference>
<comment type="caution">
    <text evidence="4">Lacks conserved residue(s) required for the propagation of feature annotation.</text>
</comment>
<comment type="caution">
    <text evidence="6">The sequence shown here is derived from an EMBL/GenBank/DDBJ whole genome shotgun (WGS) entry which is preliminary data.</text>
</comment>
<dbReference type="Gene3D" id="3.40.50.1580">
    <property type="entry name" value="Nucleoside phosphorylase domain"/>
    <property type="match status" value="1"/>
</dbReference>
<dbReference type="GO" id="GO:0005829">
    <property type="term" value="C:cytosol"/>
    <property type="evidence" value="ECO:0007669"/>
    <property type="project" value="TreeGrafter"/>
</dbReference>
<dbReference type="NCBIfam" id="NF006599">
    <property type="entry name" value="PRK09136.1"/>
    <property type="match status" value="1"/>
</dbReference>
<comment type="miscellaneous">
    <text evidence="4">Although this enzyme belongs to the family of MTA phosphorylases based on sequence homology, it has been shown that conserved amino acid substitutions in the substrate binding pocket convert the substrate specificity of this enzyme from 6-aminopurines to 6-oxopurines.</text>
</comment>
<dbReference type="GO" id="GO:0019509">
    <property type="term" value="P:L-methionine salvage from methylthioadenosine"/>
    <property type="evidence" value="ECO:0007669"/>
    <property type="project" value="TreeGrafter"/>
</dbReference>
<evidence type="ECO:0000259" key="5">
    <source>
        <dbReference type="Pfam" id="PF01048"/>
    </source>
</evidence>
<feature type="domain" description="Nucleoside phosphorylase" evidence="5">
    <location>
        <begin position="12"/>
        <end position="248"/>
    </location>
</feature>
<dbReference type="GO" id="GO:0006166">
    <property type="term" value="P:purine ribonucleoside salvage"/>
    <property type="evidence" value="ECO:0007669"/>
    <property type="project" value="UniProtKB-UniRule"/>
</dbReference>
<comment type="catalytic activity">
    <reaction evidence="4">
        <text>S-methyl-5'-thioinosine + phosphate = 5-(methylsulfanyl)-alpha-D-ribose 1-phosphate + hypoxanthine</text>
        <dbReference type="Rhea" id="RHEA:30643"/>
        <dbReference type="ChEBI" id="CHEBI:17368"/>
        <dbReference type="ChEBI" id="CHEBI:43474"/>
        <dbReference type="ChEBI" id="CHEBI:48595"/>
        <dbReference type="ChEBI" id="CHEBI:58533"/>
        <dbReference type="EC" id="2.4.2.44"/>
    </reaction>
</comment>
<gene>
    <name evidence="6" type="primary">mtnP</name>
    <name evidence="6" type="ORF">ENV75_03800</name>
</gene>
<dbReference type="EMBL" id="DTHO01000040">
    <property type="protein sequence ID" value="HGG99559.1"/>
    <property type="molecule type" value="Genomic_DNA"/>
</dbReference>
<feature type="binding site" evidence="4">
    <location>
        <begin position="58"/>
        <end position="59"/>
    </location>
    <ligand>
        <name>phosphate</name>
        <dbReference type="ChEBI" id="CHEBI:43474"/>
    </ligand>
</feature>
<dbReference type="UniPathway" id="UPA00606"/>
<dbReference type="EC" id="2.4.2.44" evidence="4"/>
<dbReference type="InterPro" id="IPR035994">
    <property type="entry name" value="Nucleoside_phosphorylase_sf"/>
</dbReference>
<evidence type="ECO:0000256" key="1">
    <source>
        <dbReference type="ARBA" id="ARBA00022676"/>
    </source>
</evidence>
<feature type="binding site" evidence="4">
    <location>
        <begin position="214"/>
        <end position="216"/>
    </location>
    <ligand>
        <name>substrate</name>
    </ligand>
</feature>
<dbReference type="PANTHER" id="PTHR42679:SF2">
    <property type="entry name" value="S-METHYL-5'-THIOADENOSINE PHOSPHORYLASE"/>
    <property type="match status" value="1"/>
</dbReference>
<feature type="binding site" evidence="4">
    <location>
        <position position="191"/>
    </location>
    <ligand>
        <name>phosphate</name>
        <dbReference type="ChEBI" id="CHEBI:43474"/>
    </ligand>
</feature>
<feature type="binding site" evidence="4">
    <location>
        <position position="18"/>
    </location>
    <ligand>
        <name>phosphate</name>
        <dbReference type="ChEBI" id="CHEBI:43474"/>
    </ligand>
</feature>
<dbReference type="SUPFAM" id="SSF53167">
    <property type="entry name" value="Purine and uridine phosphorylases"/>
    <property type="match status" value="1"/>
</dbReference>
<dbReference type="PANTHER" id="PTHR42679">
    <property type="entry name" value="S-METHYL-5'-THIOADENOSINE PHOSPHORYLASE"/>
    <property type="match status" value="1"/>
</dbReference>
<proteinExistence type="inferred from homology"/>
<sequence>MRTFQKCADVKTGIIGGSGLSESEIKRESISVKTPYGEPSSAYEIEDLGFTKVLFLRRHGETHSIPPHRVNYRANIYGFKNLGIERIFGVFATGSLREEIPPGSIVIPDQIIDFTHGSRKSSFYEGPGVVHIDFTEPFCREMRLCLIETARNLGINLIPHGTYVCVNGPRLETAAEIKFYKSIGADIIGMTIMPEASLAREAEICYAAVAVTVNYAAGISKKPLTVKEVVETMNESLDSVGMLVRETLKILPEQRKCICKNALKDASF</sequence>
<evidence type="ECO:0000256" key="4">
    <source>
        <dbReference type="HAMAP-Rule" id="MF_01963"/>
    </source>
</evidence>
<comment type="function">
    <text evidence="4">Catalyzes the reversible phosphorylation of S-methyl-5'-thioinosine (MTI) to hypoxanthine and 5-methylthioribose-1-phosphate. Involved in the breakdown of S-methyl-5'-thioadenosine (MTA), a major by-product of polyamine biosynthesis. Catabolism of (MTA) occurs via deamination to MTI and phosphorolysis to hypoxanthine.</text>
</comment>
<dbReference type="InterPro" id="IPR000845">
    <property type="entry name" value="Nucleoside_phosphorylase_d"/>
</dbReference>
<dbReference type="HAMAP" id="MF_01963">
    <property type="entry name" value="MTAP"/>
    <property type="match status" value="1"/>
</dbReference>
<keyword evidence="1 4" id="KW-0328">Glycosyltransferase</keyword>
<protein>
    <recommendedName>
        <fullName evidence="4">Probable S-methyl-5'-thioinosine phosphorylase</fullName>
        <ecNumber evidence="4">2.4.2.44</ecNumber>
    </recommendedName>
    <alternativeName>
        <fullName evidence="4">5'-methylthioinosine phosphorylase</fullName>
        <shortName evidence="4">MTI phosphorylase</shortName>
        <shortName evidence="4">MTIP</shortName>
    </alternativeName>
</protein>
<dbReference type="CDD" id="cd09010">
    <property type="entry name" value="MTAP_SsMTAPII_like_MTIP"/>
    <property type="match status" value="1"/>
</dbReference>
<comment type="similarity">
    <text evidence="4">Belongs to the PNP/MTAP phosphorylase family. MTAP subfamily.</text>
</comment>